<sequence length="163" mass="17198">MTDKDTVAWTTELTGPYAITETPEHIRLTVSYGGRSYTIEGDHATVQESFEAAYLDVVADPERPAVGPGGRNMSGAAGTGQQQTAPAPAPPPRLRNPHGNLDSSIQDWRNRAPRPDGTGLPPDATITPLTIQDHGANVLDAAYVAIARAHGWQHTGALDAAAI</sequence>
<evidence type="ECO:0000313" key="3">
    <source>
        <dbReference type="Proteomes" id="UP000253318"/>
    </source>
</evidence>
<keyword evidence="3" id="KW-1185">Reference proteome</keyword>
<dbReference type="Proteomes" id="UP000253318">
    <property type="component" value="Unassembled WGS sequence"/>
</dbReference>
<dbReference type="AlphaFoldDB" id="A0A368T1L8"/>
<accession>A0A368T1L8</accession>
<gene>
    <name evidence="2" type="ORF">DEF24_25880</name>
</gene>
<reference evidence="2 3" key="1">
    <citation type="submission" date="2018-04" db="EMBL/GenBank/DDBJ databases">
        <title>Novel actinobacteria from marine sediment.</title>
        <authorList>
            <person name="Ng Z.Y."/>
            <person name="Tan G.Y.A."/>
        </authorList>
    </citation>
    <scope>NUCLEOTIDE SEQUENCE [LARGE SCALE GENOMIC DNA]</scope>
    <source>
        <strain evidence="2 3">TPS81</strain>
    </source>
</reference>
<name>A0A368T1L8_9ACTN</name>
<organism evidence="2 3">
    <name type="scientific">Marinitenerispora sediminis</name>
    <dbReference type="NCBI Taxonomy" id="1931232"/>
    <lineage>
        <taxon>Bacteria</taxon>
        <taxon>Bacillati</taxon>
        <taxon>Actinomycetota</taxon>
        <taxon>Actinomycetes</taxon>
        <taxon>Streptosporangiales</taxon>
        <taxon>Nocardiopsidaceae</taxon>
        <taxon>Marinitenerispora</taxon>
    </lineage>
</organism>
<evidence type="ECO:0000313" key="2">
    <source>
        <dbReference type="EMBL" id="RCV48845.1"/>
    </source>
</evidence>
<proteinExistence type="predicted"/>
<feature type="region of interest" description="Disordered" evidence="1">
    <location>
        <begin position="61"/>
        <end position="126"/>
    </location>
</feature>
<comment type="caution">
    <text evidence="2">The sequence shown here is derived from an EMBL/GenBank/DDBJ whole genome shotgun (WGS) entry which is preliminary data.</text>
</comment>
<evidence type="ECO:0000256" key="1">
    <source>
        <dbReference type="SAM" id="MobiDB-lite"/>
    </source>
</evidence>
<dbReference type="EMBL" id="QEIN01000365">
    <property type="protein sequence ID" value="RCV48845.1"/>
    <property type="molecule type" value="Genomic_DNA"/>
</dbReference>
<feature type="non-terminal residue" evidence="2">
    <location>
        <position position="163"/>
    </location>
</feature>
<feature type="compositionally biased region" description="Low complexity" evidence="1">
    <location>
        <begin position="75"/>
        <end position="86"/>
    </location>
</feature>
<protein>
    <submittedName>
        <fullName evidence="2">Uncharacterized protein</fullName>
    </submittedName>
</protein>